<dbReference type="KEGG" id="mon:G8E03_09850"/>
<dbReference type="EMBL" id="CP049811">
    <property type="protein sequence ID" value="QIK41047.1"/>
    <property type="molecule type" value="Genomic_DNA"/>
</dbReference>
<gene>
    <name evidence="1" type="ORF">G8E03_09850</name>
</gene>
<organism evidence="1 2">
    <name type="scientific">Pontivivens nitratireducens</name>
    <dbReference type="NCBI Taxonomy" id="2758038"/>
    <lineage>
        <taxon>Bacteria</taxon>
        <taxon>Pseudomonadati</taxon>
        <taxon>Pseudomonadota</taxon>
        <taxon>Alphaproteobacteria</taxon>
        <taxon>Rhodobacterales</taxon>
        <taxon>Paracoccaceae</taxon>
        <taxon>Pontivivens</taxon>
    </lineage>
</organism>
<accession>A0A6G7VMM6</accession>
<evidence type="ECO:0000313" key="1">
    <source>
        <dbReference type="EMBL" id="QIK41047.1"/>
    </source>
</evidence>
<proteinExistence type="predicted"/>
<evidence type="ECO:0000313" key="2">
    <source>
        <dbReference type="Proteomes" id="UP000500791"/>
    </source>
</evidence>
<protein>
    <submittedName>
        <fullName evidence="1">Uncharacterized protein</fullName>
    </submittedName>
</protein>
<dbReference type="RefSeq" id="WP_166191147.1">
    <property type="nucleotide sequence ID" value="NZ_CP049811.1"/>
</dbReference>
<dbReference type="Proteomes" id="UP000500791">
    <property type="component" value="Chromosome"/>
</dbReference>
<keyword evidence="2" id="KW-1185">Reference proteome</keyword>
<name>A0A6G7VMM6_9RHOB</name>
<sequence>MSTVGLVENIQEASLGWLGETPAECLDFLQKIKNYQLREGETNYLKPDASEFDDYKYAMLPEKHLIQPRELSEEFLRGGYTKYDNPNFFSRFANTKAFVHDYFSGVFEVDKRRIHLTSLPFLSLNAVCSKFSDSEHIVFINQGMLSILPLIYNEILPTFDPKTFGPSKPGFFNRLIDIYCSAYVSDKGVAHFGGQVELFHIGENWYFRRQLRQHLVKKTVAATKQPEPWKIPLSSDSAKYYANRGAITFLLAHEFAHAYLDHADARAATSEIRRSQSEIEAARKLLTEAGFRDVQIQRSLDRNHAYLVEQPIEKEADFWALGATVSLCEKLELEDAAARCLIFGALVMFYAWEIYDRVILMTRVGFEAADREISREQEFRNIVYGCTHPISSSRVHYLVEEVKRRSGPEGQNLVDFIQSADDMMKFNLDQMWPHLGHYEKDISKYVKESPYMEDMPEEVFEGLNAIGVSDFCRPVKYWAEMK</sequence>
<dbReference type="AlphaFoldDB" id="A0A6G7VMM6"/>
<reference evidence="1 2" key="1">
    <citation type="submission" date="2020-03" db="EMBL/GenBank/DDBJ databases">
        <title>Complete genome sequence of Monaibacterium sp. ALG8 with diverse plasmids.</title>
        <authorList>
            <person name="Sun C."/>
        </authorList>
    </citation>
    <scope>NUCLEOTIDE SEQUENCE [LARGE SCALE GENOMIC DNA]</scope>
    <source>
        <strain evidence="1 2">ALG8</strain>
    </source>
</reference>